<dbReference type="EMBL" id="CAAE01008385">
    <property type="protein sequence ID" value="CAF91318.1"/>
    <property type="molecule type" value="Genomic_DNA"/>
</dbReference>
<feature type="non-terminal residue" evidence="1">
    <location>
        <position position="28"/>
    </location>
</feature>
<gene>
    <name evidence="1" type="ORF">GSTENG00005987001</name>
</gene>
<reference evidence="1" key="1">
    <citation type="journal article" date="2004" name="Nature">
        <title>Genome duplication in the teleost fish Tetraodon nigroviridis reveals the early vertebrate proto-karyotype.</title>
        <authorList>
            <person name="Jaillon O."/>
            <person name="Aury J.-M."/>
            <person name="Brunet F."/>
            <person name="Petit J.-L."/>
            <person name="Stange-Thomann N."/>
            <person name="Mauceli E."/>
            <person name="Bouneau L."/>
            <person name="Fischer C."/>
            <person name="Ozouf-Costaz C."/>
            <person name="Bernot A."/>
            <person name="Nicaud S."/>
            <person name="Jaffe D."/>
            <person name="Fisher S."/>
            <person name="Lutfalla G."/>
            <person name="Dossat C."/>
            <person name="Segurens B."/>
            <person name="Dasilva C."/>
            <person name="Salanoubat M."/>
            <person name="Levy M."/>
            <person name="Boudet N."/>
            <person name="Castellano S."/>
            <person name="Anthouard V."/>
            <person name="Jubin C."/>
            <person name="Castelli V."/>
            <person name="Katinka M."/>
            <person name="Vacherie B."/>
            <person name="Biemont C."/>
            <person name="Skalli Z."/>
            <person name="Cattolico L."/>
            <person name="Poulain J."/>
            <person name="De Berardinis V."/>
            <person name="Cruaud C."/>
            <person name="Duprat S."/>
            <person name="Brottier P."/>
            <person name="Coutanceau J.-P."/>
            <person name="Gouzy J."/>
            <person name="Parra G."/>
            <person name="Lardier G."/>
            <person name="Chapple C."/>
            <person name="McKernan K.J."/>
            <person name="McEwan P."/>
            <person name="Bosak S."/>
            <person name="Kellis M."/>
            <person name="Volff J.-N."/>
            <person name="Guigo R."/>
            <person name="Zody M.C."/>
            <person name="Mesirov J."/>
            <person name="Lindblad-Toh K."/>
            <person name="Birren B."/>
            <person name="Nusbaum C."/>
            <person name="Kahn D."/>
            <person name="Robinson-Rechavi M."/>
            <person name="Laudet V."/>
            <person name="Schachter V."/>
            <person name="Quetier F."/>
            <person name="Saurin W."/>
            <person name="Scarpelli C."/>
            <person name="Wincker P."/>
            <person name="Lander E.S."/>
            <person name="Weissenbach J."/>
            <person name="Roest Crollius H."/>
        </authorList>
    </citation>
    <scope>NUCLEOTIDE SEQUENCE [LARGE SCALE GENOMIC DNA]</scope>
</reference>
<dbReference type="KEGG" id="tng:GSTEN00005987G001"/>
<protein>
    <submittedName>
        <fullName evidence="1">(spotted green pufferfish) hypothetical protein</fullName>
    </submittedName>
</protein>
<comment type="caution">
    <text evidence="1">The sequence shown here is derived from an EMBL/GenBank/DDBJ whole genome shotgun (WGS) entry which is preliminary data.</text>
</comment>
<dbReference type="AlphaFoldDB" id="Q4T714"/>
<name>Q4T714_TETNG</name>
<sequence length="28" mass="3148">MAENDTVDCVPEHERILQEIESTDTACV</sequence>
<accession>Q4T714</accession>
<evidence type="ECO:0000313" key="1">
    <source>
        <dbReference type="EMBL" id="CAF91318.1"/>
    </source>
</evidence>
<reference evidence="1" key="2">
    <citation type="submission" date="2004-02" db="EMBL/GenBank/DDBJ databases">
        <authorList>
            <consortium name="Genoscope"/>
            <consortium name="Whitehead Institute Centre for Genome Research"/>
        </authorList>
    </citation>
    <scope>NUCLEOTIDE SEQUENCE</scope>
</reference>
<proteinExistence type="predicted"/>
<organism evidence="1">
    <name type="scientific">Tetraodon nigroviridis</name>
    <name type="common">Spotted green pufferfish</name>
    <name type="synonym">Chelonodon nigroviridis</name>
    <dbReference type="NCBI Taxonomy" id="99883"/>
    <lineage>
        <taxon>Eukaryota</taxon>
        <taxon>Metazoa</taxon>
        <taxon>Chordata</taxon>
        <taxon>Craniata</taxon>
        <taxon>Vertebrata</taxon>
        <taxon>Euteleostomi</taxon>
        <taxon>Actinopterygii</taxon>
        <taxon>Neopterygii</taxon>
        <taxon>Teleostei</taxon>
        <taxon>Neoteleostei</taxon>
        <taxon>Acanthomorphata</taxon>
        <taxon>Eupercaria</taxon>
        <taxon>Tetraodontiformes</taxon>
        <taxon>Tetradontoidea</taxon>
        <taxon>Tetraodontidae</taxon>
        <taxon>Tetraodon</taxon>
    </lineage>
</organism>